<name>A0A132NZV8_GIAIN</name>
<evidence type="ECO:0000256" key="1">
    <source>
        <dbReference type="SAM" id="Coils"/>
    </source>
</evidence>
<reference evidence="3 4" key="1">
    <citation type="journal article" date="2015" name="Mol. Biochem. Parasitol.">
        <title>Identification of polymorphic genes for use in assemblage B genotyping assays through comparative genomics of multiple assemblage B Giardia duodenalis isolates.</title>
        <authorList>
            <person name="Wielinga C."/>
            <person name="Thompson R.C."/>
            <person name="Monis P."/>
            <person name="Ryan U."/>
        </authorList>
    </citation>
    <scope>NUCLEOTIDE SEQUENCE [LARGE SCALE GENOMIC DNA]</scope>
    <source>
        <strain evidence="3 4">BAH15c1</strain>
    </source>
</reference>
<dbReference type="EMBL" id="JXTI01000005">
    <property type="protein sequence ID" value="KWX15597.1"/>
    <property type="molecule type" value="Genomic_DNA"/>
</dbReference>
<evidence type="ECO:0000256" key="2">
    <source>
        <dbReference type="SAM" id="MobiDB-lite"/>
    </source>
</evidence>
<comment type="caution">
    <text evidence="3">The sequence shown here is derived from an EMBL/GenBank/DDBJ whole genome shotgun (WGS) entry which is preliminary data.</text>
</comment>
<feature type="coiled-coil region" evidence="1">
    <location>
        <begin position="148"/>
        <end position="221"/>
    </location>
</feature>
<accession>A0A132NZV8</accession>
<sequence>MEMGDTGFYDRYAIEDRSYYNTRDVSRIGLNPTYELDPAIDDVLNEALYKDVADEGLKELYQALQERAGKAINENKKLAAQVEELTQEKLALQSSLEDIRGQFQQAQQNVVLLLDQMKAADNDILTLTDANTKIKSELDAIHVELFHLREENKKVKTLEADYLEQIERLTEELKEEKKERTRFERKFNEYKQRLNTKTSELDDLRDKLELADEERNIYQAECIKGNMTGYGKPAGYSALDIYTLKEDFKSLQEKSQLTSISFKSGKVVTESVDAVSPDDSYKLMEKYGSEPSLAPADLISAAKPAKSAAPPRPPKELSTNTFQADTTFSDGLNDSSGIDELFAKYMDSDTLRGVTARSAPMRTSTFGGTVDALLAEANKTHAVTLNLTLDADEAARFAKPSLLDRHLRQEKFQEMKTAVPGADISDIMRKYAMPDATDTTQEKFGSVASRSTSHTLAMSLFGLDTNALPQVERYWTAEQPLLTKYTADYGF</sequence>
<keyword evidence="1" id="KW-0175">Coiled coil</keyword>
<dbReference type="OrthoDB" id="10257361at2759"/>
<dbReference type="AlphaFoldDB" id="A0A132NZV8"/>
<evidence type="ECO:0000313" key="3">
    <source>
        <dbReference type="EMBL" id="KWX15597.1"/>
    </source>
</evidence>
<proteinExistence type="predicted"/>
<gene>
    <name evidence="3" type="ORF">QR46_0317</name>
</gene>
<evidence type="ECO:0000313" key="4">
    <source>
        <dbReference type="Proteomes" id="UP000070089"/>
    </source>
</evidence>
<feature type="coiled-coil region" evidence="1">
    <location>
        <begin position="61"/>
        <end position="123"/>
    </location>
</feature>
<protein>
    <submittedName>
        <fullName evidence="3">Uncharacterized protein</fullName>
    </submittedName>
</protein>
<dbReference type="Gene3D" id="1.10.287.1490">
    <property type="match status" value="1"/>
</dbReference>
<feature type="compositionally biased region" description="Polar residues" evidence="2">
    <location>
        <begin position="317"/>
        <end position="329"/>
    </location>
</feature>
<organism evidence="3 4">
    <name type="scientific">Giardia duodenalis assemblage B</name>
    <dbReference type="NCBI Taxonomy" id="1394984"/>
    <lineage>
        <taxon>Eukaryota</taxon>
        <taxon>Metamonada</taxon>
        <taxon>Diplomonadida</taxon>
        <taxon>Hexamitidae</taxon>
        <taxon>Giardiinae</taxon>
        <taxon>Giardia</taxon>
    </lineage>
</organism>
<dbReference type="VEuPathDB" id="GiardiaDB:QR46_0317"/>
<dbReference type="Proteomes" id="UP000070089">
    <property type="component" value="Unassembled WGS sequence"/>
</dbReference>
<feature type="region of interest" description="Disordered" evidence="2">
    <location>
        <begin position="302"/>
        <end position="329"/>
    </location>
</feature>